<protein>
    <recommendedName>
        <fullName evidence="1">Mutator-like transposase domain-containing protein</fullName>
    </recommendedName>
</protein>
<dbReference type="Pfam" id="PF20700">
    <property type="entry name" value="Mutator"/>
    <property type="match status" value="1"/>
</dbReference>
<dbReference type="PANTHER" id="PTHR33309:SF3">
    <property type="entry name" value="CCHC-TYPE DOMAIN-CONTAINING PROTEIN"/>
    <property type="match status" value="1"/>
</dbReference>
<reference evidence="2" key="2">
    <citation type="submission" date="2020-06" db="EMBL/GenBank/DDBJ databases">
        <authorList>
            <person name="Sheffer M."/>
        </authorList>
    </citation>
    <scope>NUCLEOTIDE SEQUENCE</scope>
</reference>
<sequence length="620" mass="70069">MDTINRRYRKLKGRPSKRKRMCSANISKRWNKNVAENSENVVSVENSVAIEEVCIDKNKKSFSASAKKLGLFPSTSSSTSNVTEKNSYIMMNNDMWSSLLSNIKCSECDMCSLDVESNGEYGFSTKMELKCKNCNKIFSSIFSSPREKDSKCFEANKTLVEAFLKIGKGHAALEIFSMAIGIHAMDKKTFSKCLHQLYDEKQTYKDDILEVSRKIVQKKHQELSSAAEENLDDAIDITVSYDGTWQKRGHSSLYGIGIIVDILTGLIIDYEIISKYCPECTTAKRDLGEKSPEFSIWYKTHKSDCSKNYIGSSYSLETNAAEILWKRSIKNCGMRYVNVVSDGDAKTYQHVSELNVYGEDVEITKEECVNHVANRLGTGLRKKVKECQSKGITLGGRKVGSLKESTILKLTNYYRKAIKENVPDVQKMKSAIFASLFHCSSTDKTPKHSKCPTGSTSWCFYQRALANNEEPKSHSTMKTKLSELVLEKILPIYQRLANNELLARCASGKTQNANESIHSIIWKNCPKEIFVSKKRLEMAVITSVGEYNFGCFNNITLEQSGFNAASLDIAQRRDKRRIAQSENRSSDIWEKKRIEKKIAKSVKTTKNIKKEGKTYGSGKF</sequence>
<feature type="domain" description="Mutator-like transposase" evidence="1">
    <location>
        <begin position="94"/>
        <end position="459"/>
    </location>
</feature>
<dbReference type="EMBL" id="JABXBU010000001">
    <property type="protein sequence ID" value="KAF8796794.1"/>
    <property type="molecule type" value="Genomic_DNA"/>
</dbReference>
<organism evidence="2 3">
    <name type="scientific">Argiope bruennichi</name>
    <name type="common">Wasp spider</name>
    <name type="synonym">Aranea bruennichi</name>
    <dbReference type="NCBI Taxonomy" id="94029"/>
    <lineage>
        <taxon>Eukaryota</taxon>
        <taxon>Metazoa</taxon>
        <taxon>Ecdysozoa</taxon>
        <taxon>Arthropoda</taxon>
        <taxon>Chelicerata</taxon>
        <taxon>Arachnida</taxon>
        <taxon>Araneae</taxon>
        <taxon>Araneomorphae</taxon>
        <taxon>Entelegynae</taxon>
        <taxon>Araneoidea</taxon>
        <taxon>Araneidae</taxon>
        <taxon>Argiope</taxon>
    </lineage>
</organism>
<dbReference type="AlphaFoldDB" id="A0A8T0G0D0"/>
<keyword evidence="3" id="KW-1185">Reference proteome</keyword>
<dbReference type="PANTHER" id="PTHR33309">
    <property type="entry name" value="KERATIN, ULTRA HIGH-SULFUR MATRIX PROTEIN-LIKE"/>
    <property type="match status" value="1"/>
</dbReference>
<proteinExistence type="predicted"/>
<comment type="caution">
    <text evidence="2">The sequence shown here is derived from an EMBL/GenBank/DDBJ whole genome shotgun (WGS) entry which is preliminary data.</text>
</comment>
<dbReference type="Proteomes" id="UP000807504">
    <property type="component" value="Unassembled WGS sequence"/>
</dbReference>
<dbReference type="InterPro" id="IPR049012">
    <property type="entry name" value="Mutator_transp_dom"/>
</dbReference>
<evidence type="ECO:0000259" key="1">
    <source>
        <dbReference type="Pfam" id="PF20700"/>
    </source>
</evidence>
<accession>A0A8T0G0D0</accession>
<name>A0A8T0G0D0_ARGBR</name>
<gene>
    <name evidence="2" type="ORF">HNY73_001133</name>
</gene>
<evidence type="ECO:0000313" key="2">
    <source>
        <dbReference type="EMBL" id="KAF8796794.1"/>
    </source>
</evidence>
<reference evidence="2" key="1">
    <citation type="journal article" date="2020" name="bioRxiv">
        <title>Chromosome-level reference genome of the European wasp spider Argiope bruennichi: a resource for studies on range expansion and evolutionary adaptation.</title>
        <authorList>
            <person name="Sheffer M.M."/>
            <person name="Hoppe A."/>
            <person name="Krehenwinkel H."/>
            <person name="Uhl G."/>
            <person name="Kuss A.W."/>
            <person name="Jensen L."/>
            <person name="Jensen C."/>
            <person name="Gillespie R.G."/>
            <person name="Hoff K.J."/>
            <person name="Prost S."/>
        </authorList>
    </citation>
    <scope>NUCLEOTIDE SEQUENCE</scope>
</reference>
<evidence type="ECO:0000313" key="3">
    <source>
        <dbReference type="Proteomes" id="UP000807504"/>
    </source>
</evidence>